<keyword evidence="3" id="KW-1185">Reference proteome</keyword>
<protein>
    <recommendedName>
        <fullName evidence="1">Transposase IS200-like domain-containing protein</fullName>
    </recommendedName>
</protein>
<gene>
    <name evidence="2" type="ORF">NEPTK9_001063</name>
</gene>
<dbReference type="InterPro" id="IPR036515">
    <property type="entry name" value="Transposase_17_sf"/>
</dbReference>
<dbReference type="EMBL" id="JAAEJV010000027">
    <property type="protein sequence ID" value="MBF5059549.1"/>
    <property type="molecule type" value="Genomic_DNA"/>
</dbReference>
<sequence>MASDSVKKRRCRYYPCWLDGSTKGKYMIISSYESLTHSRWNCKYHIVFIPKCRKKALYGKVRTFLGPVFHELASQRGSKIVEGHMVQAPDTLGKWRVRKNGSPWGCS</sequence>
<name>A0ABS0AZJ4_9BACT</name>
<comment type="caution">
    <text evidence="2">The sequence shown here is derived from an EMBL/GenBank/DDBJ whole genome shotgun (WGS) entry which is preliminary data.</text>
</comment>
<dbReference type="Gene3D" id="3.30.70.1290">
    <property type="entry name" value="Transposase IS200-like"/>
    <property type="match status" value="1"/>
</dbReference>
<evidence type="ECO:0000259" key="1">
    <source>
        <dbReference type="Pfam" id="PF01797"/>
    </source>
</evidence>
<dbReference type="SUPFAM" id="SSF143422">
    <property type="entry name" value="Transposase IS200-like"/>
    <property type="match status" value="1"/>
</dbReference>
<organism evidence="2 3">
    <name type="scientific">Candidatus Neptunichlamydia vexilliferae</name>
    <dbReference type="NCBI Taxonomy" id="1651774"/>
    <lineage>
        <taxon>Bacteria</taxon>
        <taxon>Pseudomonadati</taxon>
        <taxon>Chlamydiota</taxon>
        <taxon>Chlamydiia</taxon>
        <taxon>Parachlamydiales</taxon>
        <taxon>Simkaniaceae</taxon>
        <taxon>Candidatus Neptunichlamydia</taxon>
    </lineage>
</organism>
<reference evidence="2 3" key="1">
    <citation type="submission" date="2020-01" db="EMBL/GenBank/DDBJ databases">
        <title>Draft genome sequence of Cand. Neptunochlamydia vexilliferae K9.</title>
        <authorList>
            <person name="Schulz F."/>
            <person name="Koestlbacher S."/>
            <person name="Wascher F."/>
            <person name="Pizzetti I."/>
            <person name="Horn M."/>
        </authorList>
    </citation>
    <scope>NUCLEOTIDE SEQUENCE [LARGE SCALE GENOMIC DNA]</scope>
    <source>
        <strain evidence="2 3">K9</strain>
    </source>
</reference>
<proteinExistence type="predicted"/>
<accession>A0ABS0AZJ4</accession>
<evidence type="ECO:0000313" key="2">
    <source>
        <dbReference type="EMBL" id="MBF5059549.1"/>
    </source>
</evidence>
<dbReference type="InterPro" id="IPR002686">
    <property type="entry name" value="Transposase_17"/>
</dbReference>
<dbReference type="Proteomes" id="UP001194714">
    <property type="component" value="Unassembled WGS sequence"/>
</dbReference>
<dbReference type="Pfam" id="PF01797">
    <property type="entry name" value="Y1_Tnp"/>
    <property type="match status" value="1"/>
</dbReference>
<feature type="domain" description="Transposase IS200-like" evidence="1">
    <location>
        <begin position="39"/>
        <end position="85"/>
    </location>
</feature>
<evidence type="ECO:0000313" key="3">
    <source>
        <dbReference type="Proteomes" id="UP001194714"/>
    </source>
</evidence>